<organism evidence="2 3">
    <name type="scientific">Armillaria gallica</name>
    <name type="common">Bulbous honey fungus</name>
    <name type="synonym">Armillaria bulbosa</name>
    <dbReference type="NCBI Taxonomy" id="47427"/>
    <lineage>
        <taxon>Eukaryota</taxon>
        <taxon>Fungi</taxon>
        <taxon>Dikarya</taxon>
        <taxon>Basidiomycota</taxon>
        <taxon>Agaricomycotina</taxon>
        <taxon>Agaricomycetes</taxon>
        <taxon>Agaricomycetidae</taxon>
        <taxon>Agaricales</taxon>
        <taxon>Marasmiineae</taxon>
        <taxon>Physalacriaceae</taxon>
        <taxon>Armillaria</taxon>
    </lineage>
</organism>
<feature type="region of interest" description="Disordered" evidence="1">
    <location>
        <begin position="246"/>
        <end position="278"/>
    </location>
</feature>
<keyword evidence="3" id="KW-1185">Reference proteome</keyword>
<dbReference type="Proteomes" id="UP000217790">
    <property type="component" value="Unassembled WGS sequence"/>
</dbReference>
<dbReference type="OrthoDB" id="3002829at2759"/>
<protein>
    <submittedName>
        <fullName evidence="2">Uncharacterized protein</fullName>
    </submittedName>
</protein>
<dbReference type="EMBL" id="KZ293646">
    <property type="protein sequence ID" value="PBL00122.1"/>
    <property type="molecule type" value="Genomic_DNA"/>
</dbReference>
<accession>A0A2H3DY44</accession>
<proteinExistence type="predicted"/>
<sequence length="308" mass="34354">MSANFRSSKLRAPLQNQPLFANGYQAGRVRNFPAHGDIYVVDESLIYPSQQLCTTALQVNNGTIPSSPRCQNLLEESIRSSQAKAKYRGKRRPGVACSAPDIHGFRPFSESARRLWFFLMGTFDGTDENALPSVLRDYAVLVSTDRVSVPENPDVCHIHTSPEWQTSGASRQWLVVIPFSPTSGKVPAGRWMHRNNETSEETEYSVPHDELLKLVEYSRHKLKESTSSVSYDTAYLKTMAEQLNACTKGSSSSRHTSTKHARKTVRSTRPSVAPSVKPSMKSVLARRFAFKDRAPSLANLHLRAILSC</sequence>
<dbReference type="InParanoid" id="A0A2H3DY44"/>
<evidence type="ECO:0000256" key="1">
    <source>
        <dbReference type="SAM" id="MobiDB-lite"/>
    </source>
</evidence>
<reference evidence="3" key="1">
    <citation type="journal article" date="2017" name="Nat. Ecol. Evol.">
        <title>Genome expansion and lineage-specific genetic innovations in the forest pathogenic fungi Armillaria.</title>
        <authorList>
            <person name="Sipos G."/>
            <person name="Prasanna A.N."/>
            <person name="Walter M.C."/>
            <person name="O'Connor E."/>
            <person name="Balint B."/>
            <person name="Krizsan K."/>
            <person name="Kiss B."/>
            <person name="Hess J."/>
            <person name="Varga T."/>
            <person name="Slot J."/>
            <person name="Riley R."/>
            <person name="Boka B."/>
            <person name="Rigling D."/>
            <person name="Barry K."/>
            <person name="Lee J."/>
            <person name="Mihaltcheva S."/>
            <person name="LaButti K."/>
            <person name="Lipzen A."/>
            <person name="Waldron R."/>
            <person name="Moloney N.M."/>
            <person name="Sperisen C."/>
            <person name="Kredics L."/>
            <person name="Vagvoelgyi C."/>
            <person name="Patrignani A."/>
            <person name="Fitzpatrick D."/>
            <person name="Nagy I."/>
            <person name="Doyle S."/>
            <person name="Anderson J.B."/>
            <person name="Grigoriev I.V."/>
            <person name="Gueldener U."/>
            <person name="Muensterkoetter M."/>
            <person name="Nagy L.G."/>
        </authorList>
    </citation>
    <scope>NUCLEOTIDE SEQUENCE [LARGE SCALE GENOMIC DNA]</scope>
    <source>
        <strain evidence="3">Ar21-2</strain>
    </source>
</reference>
<feature type="compositionally biased region" description="Basic residues" evidence="1">
    <location>
        <begin position="256"/>
        <end position="266"/>
    </location>
</feature>
<evidence type="ECO:0000313" key="3">
    <source>
        <dbReference type="Proteomes" id="UP000217790"/>
    </source>
</evidence>
<name>A0A2H3DY44_ARMGA</name>
<feature type="compositionally biased region" description="Polar residues" evidence="1">
    <location>
        <begin position="246"/>
        <end position="255"/>
    </location>
</feature>
<gene>
    <name evidence="2" type="ORF">ARMGADRAFT_1006372</name>
</gene>
<evidence type="ECO:0000313" key="2">
    <source>
        <dbReference type="EMBL" id="PBL00122.1"/>
    </source>
</evidence>
<dbReference type="AlphaFoldDB" id="A0A2H3DY44"/>